<dbReference type="OrthoDB" id="128459at2759"/>
<keyword evidence="3" id="KW-1185">Reference proteome</keyword>
<dbReference type="SUPFAM" id="SSF63748">
    <property type="entry name" value="Tudor/PWWP/MBT"/>
    <property type="match status" value="1"/>
</dbReference>
<reference evidence="2" key="1">
    <citation type="submission" date="2023-04" db="EMBL/GenBank/DDBJ databases">
        <title>Phytophthora lilii NBRC 32176.</title>
        <authorList>
            <person name="Ichikawa N."/>
            <person name="Sato H."/>
            <person name="Tonouchi N."/>
        </authorList>
    </citation>
    <scope>NUCLEOTIDE SEQUENCE</scope>
    <source>
        <strain evidence="2">NBRC 32176</strain>
    </source>
</reference>
<feature type="compositionally biased region" description="Low complexity" evidence="1">
    <location>
        <begin position="10"/>
        <end position="28"/>
    </location>
</feature>
<dbReference type="EMBL" id="BSXW01000031">
    <property type="protein sequence ID" value="GMF10163.1"/>
    <property type="molecule type" value="Genomic_DNA"/>
</dbReference>
<evidence type="ECO:0000256" key="1">
    <source>
        <dbReference type="SAM" id="MobiDB-lite"/>
    </source>
</evidence>
<protein>
    <submittedName>
        <fullName evidence="2">Unnamed protein product</fullName>
    </submittedName>
</protein>
<proteinExistence type="predicted"/>
<gene>
    <name evidence="2" type="ORF">Plil01_000100500</name>
</gene>
<evidence type="ECO:0000313" key="2">
    <source>
        <dbReference type="EMBL" id="GMF10163.1"/>
    </source>
</evidence>
<feature type="region of interest" description="Disordered" evidence="1">
    <location>
        <begin position="1"/>
        <end position="65"/>
    </location>
</feature>
<sequence length="122" mass="13360">MASSSECSTDLAASASASADSAPELSAEQYDDDEFDDYSDSFESDSDAAGPEASGPAAVSSVADRAPLKAGDRVQVFWPEENEWFDGEIRRGEEGNEPRYFVHYDDGEQQWEVDVLPFRYAS</sequence>
<feature type="compositionally biased region" description="Acidic residues" evidence="1">
    <location>
        <begin position="29"/>
        <end position="46"/>
    </location>
</feature>
<name>A0A9W6TA57_9STRA</name>
<dbReference type="Gene3D" id="2.30.30.140">
    <property type="match status" value="1"/>
</dbReference>
<comment type="caution">
    <text evidence="2">The sequence shown here is derived from an EMBL/GenBank/DDBJ whole genome shotgun (WGS) entry which is preliminary data.</text>
</comment>
<dbReference type="AlphaFoldDB" id="A0A9W6TA57"/>
<evidence type="ECO:0000313" key="3">
    <source>
        <dbReference type="Proteomes" id="UP001165083"/>
    </source>
</evidence>
<accession>A0A9W6TA57</accession>
<dbReference type="Proteomes" id="UP001165083">
    <property type="component" value="Unassembled WGS sequence"/>
</dbReference>
<organism evidence="2 3">
    <name type="scientific">Phytophthora lilii</name>
    <dbReference type="NCBI Taxonomy" id="2077276"/>
    <lineage>
        <taxon>Eukaryota</taxon>
        <taxon>Sar</taxon>
        <taxon>Stramenopiles</taxon>
        <taxon>Oomycota</taxon>
        <taxon>Peronosporomycetes</taxon>
        <taxon>Peronosporales</taxon>
        <taxon>Peronosporaceae</taxon>
        <taxon>Phytophthora</taxon>
    </lineage>
</organism>